<dbReference type="Proteomes" id="UP000198771">
    <property type="component" value="Unassembled WGS sequence"/>
</dbReference>
<keyword evidence="3" id="KW-0411">Iron-sulfur</keyword>
<reference evidence="6 7" key="1">
    <citation type="submission" date="2016-10" db="EMBL/GenBank/DDBJ databases">
        <authorList>
            <person name="de Groot N.N."/>
        </authorList>
    </citation>
    <scope>NUCLEOTIDE SEQUENCE [LARGE SCALE GENOMIC DNA]</scope>
    <source>
        <strain evidence="6 7">ASO4-2</strain>
    </source>
</reference>
<evidence type="ECO:0000256" key="2">
    <source>
        <dbReference type="ARBA" id="ARBA00023004"/>
    </source>
</evidence>
<dbReference type="PANTHER" id="PTHR31332">
    <property type="entry name" value="7-HYDROXYMETHYL CHLOROPHYLL A REDUCTASE, CHLOROPLASTIC"/>
    <property type="match status" value="1"/>
</dbReference>
<dbReference type="Gene3D" id="3.30.70.20">
    <property type="match status" value="1"/>
</dbReference>
<dbReference type="PROSITE" id="PS51379">
    <property type="entry name" value="4FE4S_FER_2"/>
    <property type="match status" value="1"/>
</dbReference>
<sequence length="354" mass="38090">MRVDEPLKKTMRGSAKNSGGMETVEQRRSTKSSRKGKAFRREGKSNFRGAGPPVSAGLDVESVDDNSKGFLDLEREFLSQKQCRRCGGCATYCSTTQYFALELGEDGYPNYTDQNRCSQCGVCYLICPASGDLDEHVKEMLSWQDPCGRVLGVGLYRAKDEKLRKESGNGGALPALLIHMLNTGYLRGICVPRANGDRLPLVVHEESEIVRNEPLFMEPGLGSLLYRAAPNGSGIAANGGHPGGGSPDSEKLGFVGRPCQIHALRKMEYLGVMPAESFAMKIGIFCSDEAMNQGRGNGCGGCSDHYAQYADVAISDYCVKNDYSAIIARTTLGMMVLSGAAEAALEYGRGSCAA</sequence>
<dbReference type="PANTHER" id="PTHR31332:SF0">
    <property type="entry name" value="7-HYDROXYMETHYL CHLOROPHYLL A REDUCTASE, CHLOROPLASTIC"/>
    <property type="match status" value="1"/>
</dbReference>
<protein>
    <submittedName>
        <fullName evidence="6">Coenzyme F420-reducing hydrogenase, beta subunit</fullName>
    </submittedName>
</protein>
<evidence type="ECO:0000256" key="4">
    <source>
        <dbReference type="SAM" id="MobiDB-lite"/>
    </source>
</evidence>
<dbReference type="AlphaFoldDB" id="A0A1G6CK10"/>
<evidence type="ECO:0000256" key="1">
    <source>
        <dbReference type="ARBA" id="ARBA00022723"/>
    </source>
</evidence>
<evidence type="ECO:0000259" key="5">
    <source>
        <dbReference type="PROSITE" id="PS51379"/>
    </source>
</evidence>
<dbReference type="InterPro" id="IPR007525">
    <property type="entry name" value="FrhB_FdhB_C"/>
</dbReference>
<dbReference type="SUPFAM" id="SSF54862">
    <property type="entry name" value="4Fe-4S ferredoxins"/>
    <property type="match status" value="1"/>
</dbReference>
<keyword evidence="1" id="KW-0479">Metal-binding</keyword>
<keyword evidence="7" id="KW-1185">Reference proteome</keyword>
<evidence type="ECO:0000313" key="6">
    <source>
        <dbReference type="EMBL" id="SDB33216.1"/>
    </source>
</evidence>
<dbReference type="InterPro" id="IPR045220">
    <property type="entry name" value="FRHB/FDHB/HCAR-like"/>
</dbReference>
<evidence type="ECO:0000256" key="3">
    <source>
        <dbReference type="ARBA" id="ARBA00023014"/>
    </source>
</evidence>
<gene>
    <name evidence="6" type="ORF">SAMN05660653_01588</name>
</gene>
<evidence type="ECO:0000313" key="7">
    <source>
        <dbReference type="Proteomes" id="UP000198771"/>
    </source>
</evidence>
<name>A0A1G6CK10_9BACT</name>
<feature type="compositionally biased region" description="Basic residues" evidence="4">
    <location>
        <begin position="29"/>
        <end position="38"/>
    </location>
</feature>
<dbReference type="InterPro" id="IPR017900">
    <property type="entry name" value="4Fe4S_Fe_S_CS"/>
</dbReference>
<proteinExistence type="predicted"/>
<dbReference type="GO" id="GO:0046872">
    <property type="term" value="F:metal ion binding"/>
    <property type="evidence" value="ECO:0007669"/>
    <property type="project" value="UniProtKB-KW"/>
</dbReference>
<dbReference type="InterPro" id="IPR017896">
    <property type="entry name" value="4Fe4S_Fe-S-bd"/>
</dbReference>
<dbReference type="PROSITE" id="PS00198">
    <property type="entry name" value="4FE4S_FER_1"/>
    <property type="match status" value="1"/>
</dbReference>
<organism evidence="6 7">
    <name type="scientific">Desulfonatronum thiosulfatophilum</name>
    <dbReference type="NCBI Taxonomy" id="617002"/>
    <lineage>
        <taxon>Bacteria</taxon>
        <taxon>Pseudomonadati</taxon>
        <taxon>Thermodesulfobacteriota</taxon>
        <taxon>Desulfovibrionia</taxon>
        <taxon>Desulfovibrionales</taxon>
        <taxon>Desulfonatronaceae</taxon>
        <taxon>Desulfonatronum</taxon>
    </lineage>
</organism>
<dbReference type="Pfam" id="PF04432">
    <property type="entry name" value="FrhB_FdhB_C"/>
    <property type="match status" value="1"/>
</dbReference>
<dbReference type="STRING" id="617002.SAMN05660653_01588"/>
<dbReference type="GO" id="GO:0052592">
    <property type="term" value="F:oxidoreductase activity, acting on CH or CH2 groups, with an iron-sulfur protein as acceptor"/>
    <property type="evidence" value="ECO:0007669"/>
    <property type="project" value="TreeGrafter"/>
</dbReference>
<keyword evidence="2" id="KW-0408">Iron</keyword>
<dbReference type="GO" id="GO:0051536">
    <property type="term" value="F:iron-sulfur cluster binding"/>
    <property type="evidence" value="ECO:0007669"/>
    <property type="project" value="UniProtKB-KW"/>
</dbReference>
<dbReference type="EMBL" id="FMXO01000008">
    <property type="protein sequence ID" value="SDB33216.1"/>
    <property type="molecule type" value="Genomic_DNA"/>
</dbReference>
<feature type="domain" description="4Fe-4S ferredoxin-type" evidence="5">
    <location>
        <begin position="107"/>
        <end position="138"/>
    </location>
</feature>
<accession>A0A1G6CK10</accession>
<feature type="region of interest" description="Disordered" evidence="4">
    <location>
        <begin position="1"/>
        <end position="56"/>
    </location>
</feature>